<keyword evidence="4" id="KW-1185">Reference proteome</keyword>
<evidence type="ECO:0000313" key="3">
    <source>
        <dbReference type="EMBL" id="CDN30321.1"/>
    </source>
</evidence>
<evidence type="ECO:0000313" key="4">
    <source>
        <dbReference type="Proteomes" id="UP000027616"/>
    </source>
</evidence>
<evidence type="ECO:0000256" key="2">
    <source>
        <dbReference type="SAM" id="SignalP"/>
    </source>
</evidence>
<feature type="signal peptide" evidence="2">
    <location>
        <begin position="1"/>
        <end position="21"/>
    </location>
</feature>
<proteinExistence type="predicted"/>
<organism evidence="3 4">
    <name type="scientific">Mucinivorans hirudinis</name>
    <dbReference type="NCBI Taxonomy" id="1433126"/>
    <lineage>
        <taxon>Bacteria</taxon>
        <taxon>Pseudomonadati</taxon>
        <taxon>Bacteroidota</taxon>
        <taxon>Bacteroidia</taxon>
        <taxon>Bacteroidales</taxon>
        <taxon>Rikenellaceae</taxon>
        <taxon>Mucinivorans</taxon>
    </lineage>
</organism>
<accession>A0A060R5X5</accession>
<dbReference type="EMBL" id="HG934468">
    <property type="protein sequence ID" value="CDN30321.1"/>
    <property type="molecule type" value="Genomic_DNA"/>
</dbReference>
<name>A0A060R5X5_9BACT</name>
<dbReference type="AlphaFoldDB" id="A0A060R5X5"/>
<dbReference type="PROSITE" id="PS51257">
    <property type="entry name" value="PROKAR_LIPOPROTEIN"/>
    <property type="match status" value="1"/>
</dbReference>
<dbReference type="KEGG" id="rbc:BN938_0215"/>
<protein>
    <recommendedName>
        <fullName evidence="5">Lipoprotein</fullName>
    </recommendedName>
</protein>
<feature type="coiled-coil region" evidence="1">
    <location>
        <begin position="97"/>
        <end position="124"/>
    </location>
</feature>
<dbReference type="Proteomes" id="UP000027616">
    <property type="component" value="Chromosome I"/>
</dbReference>
<evidence type="ECO:0008006" key="5">
    <source>
        <dbReference type="Google" id="ProtNLM"/>
    </source>
</evidence>
<sequence length="125" mass="13285">MKKTLLAIVAFAAVVVMVACGNSSAKFADKQVAIIERYTVKIDSVTNMADLQALNEAYTAEITAVGDEGKDIQIAAEDEKRITDASAAYGTKIQAVAQKFADEMAQAAAEIAEAEVVAVEEEKKK</sequence>
<reference evidence="3 4" key="1">
    <citation type="journal article" date="2015" name="Genome Announc.">
        <title>Complete Genome Sequence of the Novel Leech Symbiont Mucinivorans hirudinis M3T.</title>
        <authorList>
            <person name="Nelson M.C."/>
            <person name="Bomar L."/>
            <person name="Graf J."/>
        </authorList>
    </citation>
    <scope>NUCLEOTIDE SEQUENCE [LARGE SCALE GENOMIC DNA]</scope>
    <source>
        <strain evidence="4">M3</strain>
    </source>
</reference>
<feature type="chain" id="PRO_5001586311" description="Lipoprotein" evidence="2">
    <location>
        <begin position="22"/>
        <end position="125"/>
    </location>
</feature>
<keyword evidence="2" id="KW-0732">Signal</keyword>
<keyword evidence="1" id="KW-0175">Coiled coil</keyword>
<evidence type="ECO:0000256" key="1">
    <source>
        <dbReference type="SAM" id="Coils"/>
    </source>
</evidence>
<gene>
    <name evidence="3" type="ORF">BN938_0215</name>
</gene>
<dbReference type="STRING" id="1433126.BN938_0215"/>
<dbReference type="HOGENOM" id="CLU_1990130_0_0_10"/>